<dbReference type="InterPro" id="IPR028082">
    <property type="entry name" value="Peripla_BP_I"/>
</dbReference>
<evidence type="ECO:0000256" key="2">
    <source>
        <dbReference type="ARBA" id="ARBA00023015"/>
    </source>
</evidence>
<dbReference type="PROSITE" id="PS00356">
    <property type="entry name" value="HTH_LACI_1"/>
    <property type="match status" value="1"/>
</dbReference>
<keyword evidence="2" id="KW-0805">Transcription regulation</keyword>
<dbReference type="SMART" id="SM00354">
    <property type="entry name" value="HTH_LACI"/>
    <property type="match status" value="1"/>
</dbReference>
<keyword evidence="4" id="KW-0804">Transcription</keyword>
<dbReference type="Pfam" id="PF00356">
    <property type="entry name" value="LacI"/>
    <property type="match status" value="1"/>
</dbReference>
<evidence type="ECO:0000256" key="1">
    <source>
        <dbReference type="ARBA" id="ARBA00022491"/>
    </source>
</evidence>
<dbReference type="InterPro" id="IPR010982">
    <property type="entry name" value="Lambda_DNA-bd_dom_sf"/>
</dbReference>
<dbReference type="EMBL" id="JBEAAL010000018">
    <property type="protein sequence ID" value="MEQ1407431.1"/>
    <property type="molecule type" value="Genomic_DNA"/>
</dbReference>
<keyword evidence="1" id="KW-0678">Repressor</keyword>
<gene>
    <name evidence="6" type="ORF">ABK249_21140</name>
</gene>
<dbReference type="Pfam" id="PF13377">
    <property type="entry name" value="Peripla_BP_3"/>
    <property type="match status" value="1"/>
</dbReference>
<dbReference type="PANTHER" id="PTHR30146">
    <property type="entry name" value="LACI-RELATED TRANSCRIPTIONAL REPRESSOR"/>
    <property type="match status" value="1"/>
</dbReference>
<reference evidence="6 7" key="1">
    <citation type="submission" date="2024-05" db="EMBL/GenBank/DDBJ databases">
        <title>Neorhizobium sp. Rsf11, a plant growth promoting and heavy metal resistant PAH-degrader.</title>
        <authorList>
            <person name="Golubev S.N."/>
            <person name="Muratova A.Y."/>
            <person name="Markelova M.I."/>
        </authorList>
    </citation>
    <scope>NUCLEOTIDE SEQUENCE [LARGE SCALE GENOMIC DNA]</scope>
    <source>
        <strain evidence="6 7">Rsf11</strain>
    </source>
</reference>
<evidence type="ECO:0000256" key="4">
    <source>
        <dbReference type="ARBA" id="ARBA00023163"/>
    </source>
</evidence>
<dbReference type="SUPFAM" id="SSF53822">
    <property type="entry name" value="Periplasmic binding protein-like I"/>
    <property type="match status" value="1"/>
</dbReference>
<dbReference type="Gene3D" id="3.40.50.2300">
    <property type="match status" value="2"/>
</dbReference>
<dbReference type="RefSeq" id="WP_152601241.1">
    <property type="nucleotide sequence ID" value="NZ_JBEAAL010000018.1"/>
</dbReference>
<name>A0ABV0M6D2_9HYPH</name>
<keyword evidence="3 6" id="KW-0238">DNA-binding</keyword>
<accession>A0ABV0M6D2</accession>
<comment type="caution">
    <text evidence="6">The sequence shown here is derived from an EMBL/GenBank/DDBJ whole genome shotgun (WGS) entry which is preliminary data.</text>
</comment>
<dbReference type="GO" id="GO:0003677">
    <property type="term" value="F:DNA binding"/>
    <property type="evidence" value="ECO:0007669"/>
    <property type="project" value="UniProtKB-KW"/>
</dbReference>
<keyword evidence="7" id="KW-1185">Reference proteome</keyword>
<dbReference type="InterPro" id="IPR000843">
    <property type="entry name" value="HTH_LacI"/>
</dbReference>
<organism evidence="6 7">
    <name type="scientific">Neorhizobium phenanthreniclasticum</name>
    <dbReference type="NCBI Taxonomy" id="3157917"/>
    <lineage>
        <taxon>Bacteria</taxon>
        <taxon>Pseudomonadati</taxon>
        <taxon>Pseudomonadota</taxon>
        <taxon>Alphaproteobacteria</taxon>
        <taxon>Hyphomicrobiales</taxon>
        <taxon>Rhizobiaceae</taxon>
        <taxon>Rhizobium/Agrobacterium group</taxon>
        <taxon>Neorhizobium</taxon>
    </lineage>
</organism>
<dbReference type="PROSITE" id="PS50932">
    <property type="entry name" value="HTH_LACI_2"/>
    <property type="match status" value="1"/>
</dbReference>
<evidence type="ECO:0000259" key="5">
    <source>
        <dbReference type="PROSITE" id="PS50932"/>
    </source>
</evidence>
<dbReference type="CDD" id="cd06288">
    <property type="entry name" value="PBP1_sucrose_transcription_regulator"/>
    <property type="match status" value="1"/>
</dbReference>
<dbReference type="Gene3D" id="1.10.260.40">
    <property type="entry name" value="lambda repressor-like DNA-binding domains"/>
    <property type="match status" value="1"/>
</dbReference>
<dbReference type="InterPro" id="IPR046335">
    <property type="entry name" value="LacI/GalR-like_sensor"/>
</dbReference>
<proteinExistence type="predicted"/>
<evidence type="ECO:0000313" key="7">
    <source>
        <dbReference type="Proteomes" id="UP001496627"/>
    </source>
</evidence>
<protein>
    <submittedName>
        <fullName evidence="6">LacI family DNA-binding transcriptional regulator</fullName>
    </submittedName>
</protein>
<dbReference type="SUPFAM" id="SSF47413">
    <property type="entry name" value="lambda repressor-like DNA-binding domains"/>
    <property type="match status" value="1"/>
</dbReference>
<evidence type="ECO:0000313" key="6">
    <source>
        <dbReference type="EMBL" id="MEQ1407431.1"/>
    </source>
</evidence>
<dbReference type="CDD" id="cd01392">
    <property type="entry name" value="HTH_LacI"/>
    <property type="match status" value="1"/>
</dbReference>
<evidence type="ECO:0000256" key="3">
    <source>
        <dbReference type="ARBA" id="ARBA00023125"/>
    </source>
</evidence>
<dbReference type="Proteomes" id="UP001496627">
    <property type="component" value="Unassembled WGS sequence"/>
</dbReference>
<feature type="domain" description="HTH lacI-type" evidence="5">
    <location>
        <begin position="21"/>
        <end position="68"/>
    </location>
</feature>
<dbReference type="PANTHER" id="PTHR30146:SF148">
    <property type="entry name" value="HTH-TYPE TRANSCRIPTIONAL REPRESSOR PURR-RELATED"/>
    <property type="match status" value="1"/>
</dbReference>
<sequence length="346" mass="37660">MTKILLSRRLCKTGVGMKKRIKMVDVARAANVSRTTVSLVLNGIPGVRIAEATRQRVLQIARELGYSPGPLIENLDPERKRLFGVLINEISAAYPIDLIYGLQNWADAQGLQIVLQVTDSVADREIAALENFARFGVEGVIYANTFTAIVSPPASLGNFRHVLVNCRREDSSGFAILPAERHGGMLATDHLIEIGCRRIATITGDPWQIASIERLAGYHRSLNRAGLNLGTQFERVSDWGHASGYAAARDLLALSEPPDGIFCHNDIVARGAMAAARDMGRKVPEDLAIIGYDDREFSRDLGISSVTLPFAEMGERALAELAGNADLADKTVTIQGRLVARMSTNK</sequence>